<dbReference type="PROSITE" id="PS51318">
    <property type="entry name" value="TAT"/>
    <property type="match status" value="1"/>
</dbReference>
<protein>
    <submittedName>
        <fullName evidence="2">Twin-arginine translocation signal domain-containing protein</fullName>
    </submittedName>
</protein>
<organism evidence="2 3">
    <name type="scientific">Conexibacter stalactiti</name>
    <dbReference type="NCBI Taxonomy" id="1940611"/>
    <lineage>
        <taxon>Bacteria</taxon>
        <taxon>Bacillati</taxon>
        <taxon>Actinomycetota</taxon>
        <taxon>Thermoleophilia</taxon>
        <taxon>Solirubrobacterales</taxon>
        <taxon>Conexibacteraceae</taxon>
        <taxon>Conexibacter</taxon>
    </lineage>
</organism>
<dbReference type="Pfam" id="PF21880">
    <property type="entry name" value="DUF6916"/>
    <property type="match status" value="1"/>
</dbReference>
<evidence type="ECO:0000313" key="2">
    <source>
        <dbReference type="EMBL" id="MDW5594762.1"/>
    </source>
</evidence>
<name>A0ABU4HNB5_9ACTN</name>
<dbReference type="EMBL" id="JAWSTH010000021">
    <property type="protein sequence ID" value="MDW5594762.1"/>
    <property type="molecule type" value="Genomic_DNA"/>
</dbReference>
<proteinExistence type="predicted"/>
<dbReference type="InterPro" id="IPR006311">
    <property type="entry name" value="TAT_signal"/>
</dbReference>
<gene>
    <name evidence="2" type="ORF">R7226_10465</name>
</gene>
<dbReference type="InterPro" id="IPR019546">
    <property type="entry name" value="TAT_signal_bac_arc"/>
</dbReference>
<reference evidence="3" key="1">
    <citation type="submission" date="2023-07" db="EMBL/GenBank/DDBJ databases">
        <title>Conexibacter stalactiti sp. nov., isolated from stalactites in a lava cave and emended description of the genus Conexibacter.</title>
        <authorList>
            <person name="Lee S.D."/>
        </authorList>
    </citation>
    <scope>NUCLEOTIDE SEQUENCE [LARGE SCALE GENOMIC DNA]</scope>
    <source>
        <strain evidence="3">KCTC 39840</strain>
    </source>
</reference>
<evidence type="ECO:0000313" key="3">
    <source>
        <dbReference type="Proteomes" id="UP001284601"/>
    </source>
</evidence>
<keyword evidence="3" id="KW-1185">Reference proteome</keyword>
<sequence>MIDHSGLDRRSFLKAGGAATLALVGAAAAAPGRASATAAAAASSGGFEPLRRGSWSALPADARGFTAAAPGGGPLTLRLVAVEDVAGAAGRRALAGSEDAFALTLRGRPGLAQGVHALSHQSLGAVELFLAPVGNGGDSGEQTYEIVVDRSVALS</sequence>
<feature type="domain" description="DUF6916" evidence="1">
    <location>
        <begin position="64"/>
        <end position="147"/>
    </location>
</feature>
<dbReference type="Proteomes" id="UP001284601">
    <property type="component" value="Unassembled WGS sequence"/>
</dbReference>
<dbReference type="RefSeq" id="WP_318597071.1">
    <property type="nucleotide sequence ID" value="NZ_JAWSTH010000021.1"/>
</dbReference>
<accession>A0ABU4HNB5</accession>
<evidence type="ECO:0000259" key="1">
    <source>
        <dbReference type="Pfam" id="PF21880"/>
    </source>
</evidence>
<comment type="caution">
    <text evidence="2">The sequence shown here is derived from an EMBL/GenBank/DDBJ whole genome shotgun (WGS) entry which is preliminary data.</text>
</comment>
<dbReference type="InterPro" id="IPR054209">
    <property type="entry name" value="DUF6916"/>
</dbReference>
<dbReference type="NCBIfam" id="TIGR01409">
    <property type="entry name" value="TAT_signal_seq"/>
    <property type="match status" value="1"/>
</dbReference>